<dbReference type="GO" id="GO:0019915">
    <property type="term" value="P:lipid storage"/>
    <property type="evidence" value="ECO:0007669"/>
    <property type="project" value="InterPro"/>
</dbReference>
<reference evidence="5" key="1">
    <citation type="submission" date="2020-05" db="EMBL/GenBank/DDBJ databases">
        <title>Mycena genomes resolve the evolution of fungal bioluminescence.</title>
        <authorList>
            <person name="Tsai I.J."/>
        </authorList>
    </citation>
    <scope>NUCLEOTIDE SEQUENCE</scope>
    <source>
        <strain evidence="5">160909Yilan</strain>
    </source>
</reference>
<comment type="similarity">
    <text evidence="2">Belongs to the AB hydrolase superfamily. LDAH family.</text>
</comment>
<dbReference type="AlphaFoldDB" id="A0A8H6XFV1"/>
<dbReference type="PANTHER" id="PTHR13390">
    <property type="entry name" value="LIPASE"/>
    <property type="match status" value="1"/>
</dbReference>
<evidence type="ECO:0000256" key="3">
    <source>
        <dbReference type="ARBA" id="ARBA00022677"/>
    </source>
</evidence>
<dbReference type="InterPro" id="IPR029058">
    <property type="entry name" value="AB_hydrolase_fold"/>
</dbReference>
<name>A0A8H6XFV1_9AGAR</name>
<evidence type="ECO:0000313" key="5">
    <source>
        <dbReference type="EMBL" id="KAF7339620.1"/>
    </source>
</evidence>
<dbReference type="EMBL" id="JACAZH010000031">
    <property type="protein sequence ID" value="KAF7339620.1"/>
    <property type="molecule type" value="Genomic_DNA"/>
</dbReference>
<evidence type="ECO:0000256" key="1">
    <source>
        <dbReference type="ARBA" id="ARBA00004502"/>
    </source>
</evidence>
<keyword evidence="3" id="KW-0551">Lipid droplet</keyword>
<evidence type="ECO:0000313" key="6">
    <source>
        <dbReference type="Proteomes" id="UP000623467"/>
    </source>
</evidence>
<protein>
    <submittedName>
        <fullName evidence="5">Lipid droplet-associated hydrolase</fullName>
    </submittedName>
</protein>
<dbReference type="GO" id="GO:0016298">
    <property type="term" value="F:lipase activity"/>
    <property type="evidence" value="ECO:0007669"/>
    <property type="project" value="InterPro"/>
</dbReference>
<dbReference type="Pfam" id="PF10230">
    <property type="entry name" value="LIDHydrolase"/>
    <property type="match status" value="1"/>
</dbReference>
<organism evidence="5 6">
    <name type="scientific">Mycena sanguinolenta</name>
    <dbReference type="NCBI Taxonomy" id="230812"/>
    <lineage>
        <taxon>Eukaryota</taxon>
        <taxon>Fungi</taxon>
        <taxon>Dikarya</taxon>
        <taxon>Basidiomycota</taxon>
        <taxon>Agaricomycotina</taxon>
        <taxon>Agaricomycetes</taxon>
        <taxon>Agaricomycetidae</taxon>
        <taxon>Agaricales</taxon>
        <taxon>Marasmiineae</taxon>
        <taxon>Mycenaceae</taxon>
        <taxon>Mycena</taxon>
    </lineage>
</organism>
<gene>
    <name evidence="5" type="ORF">MSAN_02176700</name>
</gene>
<dbReference type="Proteomes" id="UP000623467">
    <property type="component" value="Unassembled WGS sequence"/>
</dbReference>
<dbReference type="GO" id="GO:0005811">
    <property type="term" value="C:lipid droplet"/>
    <property type="evidence" value="ECO:0007669"/>
    <property type="project" value="UniProtKB-SubCell"/>
</dbReference>
<dbReference type="PANTHER" id="PTHR13390:SF0">
    <property type="entry name" value="LIPID DROPLET-ASSOCIATED HYDROLASE"/>
    <property type="match status" value="1"/>
</dbReference>
<dbReference type="SUPFAM" id="SSF53474">
    <property type="entry name" value="alpha/beta-Hydrolases"/>
    <property type="match status" value="1"/>
</dbReference>
<dbReference type="OrthoDB" id="448051at2759"/>
<dbReference type="InterPro" id="IPR019363">
    <property type="entry name" value="LDAH"/>
</dbReference>
<comment type="caution">
    <text evidence="5">The sequence shown here is derived from an EMBL/GenBank/DDBJ whole genome shotgun (WGS) entry which is preliminary data.</text>
</comment>
<proteinExistence type="inferred from homology"/>
<comment type="subcellular location">
    <subcellularLocation>
        <location evidence="1">Lipid droplet</location>
    </subcellularLocation>
</comment>
<keyword evidence="6" id="KW-1185">Reference proteome</keyword>
<accession>A0A8H6XFV1</accession>
<evidence type="ECO:0000256" key="4">
    <source>
        <dbReference type="ARBA" id="ARBA00022801"/>
    </source>
</evidence>
<evidence type="ECO:0000256" key="2">
    <source>
        <dbReference type="ARBA" id="ARBA00008300"/>
    </source>
</evidence>
<sequence length="306" mass="34269">MAENYLPPFLVPLGAESTKSPCQTVFNHPRFGPAHALWWNSINYESPEAVFLFVPGNPGLLTFYTEFLSTLHAKHPRSAIFAHAHLGHTPGIPTREYSLSAQIESAIEAVDAIRLAFGTAKIVLSGHSVGAWVALQVLKSRPSDIHQLQLICPTLSHIADTPNGRRLSWLFRSPLPWVISWLSHLTRPLPLSLVFPNWPVLQIAVLRSLLNSRATIFACLSMAHEEMNTIRELDLNLLNEHRHRICLYYATEDDWVAVHKTKITSLYLPDEATRVVENADVPHAFCLTHSTEVASQCSLWLNLSAL</sequence>
<dbReference type="Gene3D" id="3.40.50.1820">
    <property type="entry name" value="alpha/beta hydrolase"/>
    <property type="match status" value="1"/>
</dbReference>
<keyword evidence="4 5" id="KW-0378">Hydrolase</keyword>